<dbReference type="Pfam" id="PF13456">
    <property type="entry name" value="RVT_3"/>
    <property type="match status" value="1"/>
</dbReference>
<dbReference type="GO" id="GO:0004523">
    <property type="term" value="F:RNA-DNA hybrid ribonuclease activity"/>
    <property type="evidence" value="ECO:0007669"/>
    <property type="project" value="InterPro"/>
</dbReference>
<dbReference type="CDD" id="cd09279">
    <property type="entry name" value="RNase_HI_like"/>
    <property type="match status" value="1"/>
</dbReference>
<dbReference type="GO" id="GO:0003676">
    <property type="term" value="F:nucleic acid binding"/>
    <property type="evidence" value="ECO:0007669"/>
    <property type="project" value="InterPro"/>
</dbReference>
<evidence type="ECO:0000313" key="4">
    <source>
        <dbReference type="Proteomes" id="UP000460718"/>
    </source>
</evidence>
<evidence type="ECO:0000256" key="1">
    <source>
        <dbReference type="SAM" id="MobiDB-lite"/>
    </source>
</evidence>
<dbReference type="PANTHER" id="PTHR46387">
    <property type="entry name" value="POLYNUCLEOTIDYL TRANSFERASE, RIBONUCLEASE H-LIKE SUPERFAMILY PROTEIN"/>
    <property type="match status" value="1"/>
</dbReference>
<feature type="compositionally biased region" description="Low complexity" evidence="1">
    <location>
        <begin position="1"/>
        <end position="27"/>
    </location>
</feature>
<organism evidence="3 4">
    <name type="scientific">Phytophthora fragariae</name>
    <dbReference type="NCBI Taxonomy" id="53985"/>
    <lineage>
        <taxon>Eukaryota</taxon>
        <taxon>Sar</taxon>
        <taxon>Stramenopiles</taxon>
        <taxon>Oomycota</taxon>
        <taxon>Peronosporomycetes</taxon>
        <taxon>Peronosporales</taxon>
        <taxon>Peronosporaceae</taxon>
        <taxon>Phytophthora</taxon>
    </lineage>
</organism>
<dbReference type="InterPro" id="IPR036397">
    <property type="entry name" value="RNaseH_sf"/>
</dbReference>
<comment type="caution">
    <text evidence="3">The sequence shown here is derived from an EMBL/GenBank/DDBJ whole genome shotgun (WGS) entry which is preliminary data.</text>
</comment>
<dbReference type="Gene3D" id="3.30.420.10">
    <property type="entry name" value="Ribonuclease H-like superfamily/Ribonuclease H"/>
    <property type="match status" value="1"/>
</dbReference>
<dbReference type="InterPro" id="IPR002156">
    <property type="entry name" value="RNaseH_domain"/>
</dbReference>
<dbReference type="AlphaFoldDB" id="A0A6A3IGX6"/>
<reference evidence="3 4" key="1">
    <citation type="submission" date="2018-09" db="EMBL/GenBank/DDBJ databases">
        <title>Genomic investigation of the strawberry pathogen Phytophthora fragariae indicates pathogenicity is determined by transcriptional variation in three key races.</title>
        <authorList>
            <person name="Adams T.M."/>
            <person name="Armitage A.D."/>
            <person name="Sobczyk M.K."/>
            <person name="Bates H.J."/>
            <person name="Dunwell J.M."/>
            <person name="Nellist C.F."/>
            <person name="Harrison R.J."/>
        </authorList>
    </citation>
    <scope>NUCLEOTIDE SEQUENCE [LARGE SCALE GENOMIC DNA]</scope>
    <source>
        <strain evidence="3 4">SCRP245</strain>
    </source>
</reference>
<evidence type="ECO:0000259" key="2">
    <source>
        <dbReference type="PROSITE" id="PS50879"/>
    </source>
</evidence>
<dbReference type="InterPro" id="IPR012337">
    <property type="entry name" value="RNaseH-like_sf"/>
</dbReference>
<protein>
    <recommendedName>
        <fullName evidence="2">RNase H type-1 domain-containing protein</fullName>
    </recommendedName>
</protein>
<dbReference type="PANTHER" id="PTHR46387:SF2">
    <property type="entry name" value="RIBONUCLEASE HI"/>
    <property type="match status" value="1"/>
</dbReference>
<dbReference type="PROSITE" id="PS50879">
    <property type="entry name" value="RNASE_H_1"/>
    <property type="match status" value="1"/>
</dbReference>
<dbReference type="SUPFAM" id="SSF53098">
    <property type="entry name" value="Ribonuclease H-like"/>
    <property type="match status" value="1"/>
</dbReference>
<dbReference type="Proteomes" id="UP000460718">
    <property type="component" value="Unassembled WGS sequence"/>
</dbReference>
<accession>A0A6A3IGX6</accession>
<feature type="region of interest" description="Disordered" evidence="1">
    <location>
        <begin position="111"/>
        <end position="146"/>
    </location>
</feature>
<feature type="compositionally biased region" description="Low complexity" evidence="1">
    <location>
        <begin position="125"/>
        <end position="137"/>
    </location>
</feature>
<name>A0A6A3IGX6_9STRA</name>
<feature type="domain" description="RNase H type-1" evidence="2">
    <location>
        <begin position="146"/>
        <end position="279"/>
    </location>
</feature>
<dbReference type="EMBL" id="QXFW01002318">
    <property type="protein sequence ID" value="KAE8979775.1"/>
    <property type="molecule type" value="Genomic_DNA"/>
</dbReference>
<feature type="region of interest" description="Disordered" evidence="1">
    <location>
        <begin position="774"/>
        <end position="804"/>
    </location>
</feature>
<evidence type="ECO:0000313" key="3">
    <source>
        <dbReference type="EMBL" id="KAE8979775.1"/>
    </source>
</evidence>
<gene>
    <name evidence="3" type="ORF">PF011_g22706</name>
</gene>
<proteinExistence type="predicted"/>
<sequence length="804" mass="87722">MTTAAATPTTPTVTASTATSSAPTPSSRRQATRWGPRNGAGELEQTTPDGPAVHPAVRRPLAPAAPVTGATRWGLRHRSIGAAAIARLITGLPTTPAPPTRQLPAPQPAAIAREGGQAPPQGRETASGATSTATPAAMDVDGGPPELEPWLLRFDGACRHNPGPGGAGAALFNPSGTVVWTCSHFMPSSTETNNTAEYTALLLGVQSATHHGARRLRIEGDSHLVIAQVRGSFSCSNARLRQLRNRVRVALRRLDTYKLTHIDRKANSHADRLANRALDQRRSSSECGPHGNSMAACLGVPTTAPADSVPAVRPTPAVAATACDSGVVDDEMTDIEAEIAARDGGEVFPTMSIGLNSASARQPRLRLRQLTDDGHDAAADLLETFAENMASKIEDADNPTQAPQADPTIREVAKAQECQVARKRYRLQEDHWRGRDDKLVRCFLNSELAASPHPVALRRNGDIGSLWVDVQRWLRIYHLQLEHCDDRDAHGPFSLRVPSHSKWLTHKTVLRHIKLHPKNRNQTRWKGLVDQGKTVRVHGGAGAKFMTTGTGLSDDDYRFGVQGRLNQVDTYAVLKRKRLRGNAACRDTTCSDKETLAHVLNHCEANMDAIRQRHDDALEQIGSKIKHALDRSKSTTALHLNQTVPEYTGAALRPDIVLRNDTAKTMVIADLAVTFEDQAAGALHSSLQLSHDYKTRKYQPIVAELQYKGWRVQTAAIVYGTLGSVQPSNFNTYTEKLRLHKREARQLDLQLSSHCIRASHRIWGWHCRRHRERQRIDTASRAPRGSGGGRGAHRRQGYGGKLVA</sequence>
<feature type="compositionally biased region" description="Low complexity" evidence="1">
    <location>
        <begin position="51"/>
        <end position="64"/>
    </location>
</feature>
<feature type="region of interest" description="Disordered" evidence="1">
    <location>
        <begin position="1"/>
        <end position="64"/>
    </location>
</feature>